<reference evidence="2" key="2">
    <citation type="submission" date="2020-09" db="EMBL/GenBank/DDBJ databases">
        <authorList>
            <person name="Sun Q."/>
            <person name="Zhou Y."/>
        </authorList>
    </citation>
    <scope>NUCLEOTIDE SEQUENCE</scope>
    <source>
        <strain evidence="2">CGMCC 1.15322</strain>
    </source>
</reference>
<comment type="caution">
    <text evidence="2">The sequence shown here is derived from an EMBL/GenBank/DDBJ whole genome shotgun (WGS) entry which is preliminary data.</text>
</comment>
<sequence>MNSGARPGLVGRSAWLVLALATLWGPVRAEPDEERLGKAQNYPRGNAATWYNNPNRVGAWSALDKVPGVRTRTVARAQQASALPQVAQPPAISYRYRNISYTLADYLERQRATGLLVLKNGEIVAEHYRYARKDDARFLSFSMAKSVTSLLVGQAHARGVIASLDDPAEKYVKALAGSPYGATTVRQLLRMSSGLTFTERYDGNDDIARLALAGAGAPGAGTPADVLRSITGRHSAAGEKFVYASAETDVLGRVLTAASGKTVAELTSEWLWKPMGAEHDAFWRISSDGQEQSYGAFNASLRDWGRLGRLLANGGRAGAQQVVPQDYLLDATDPARQPEAFKPRKATPYFGYGYQFWLLPMKERSFAMQGIHGQGIYVQPSSGLVMVLTSVWEGASGRQDAQPYEERDALWRGVLQSLGGSTAE</sequence>
<evidence type="ECO:0000313" key="2">
    <source>
        <dbReference type="EMBL" id="GGA89121.1"/>
    </source>
</evidence>
<dbReference type="InterPro" id="IPR012338">
    <property type="entry name" value="Beta-lactam/transpept-like"/>
</dbReference>
<dbReference type="EMBL" id="BMIG01000002">
    <property type="protein sequence ID" value="GGA89121.1"/>
    <property type="molecule type" value="Genomic_DNA"/>
</dbReference>
<dbReference type="SUPFAM" id="SSF56601">
    <property type="entry name" value="beta-lactamase/transpeptidase-like"/>
    <property type="match status" value="1"/>
</dbReference>
<reference evidence="2" key="1">
    <citation type="journal article" date="2014" name="Int. J. Syst. Evol. Microbiol.">
        <title>Complete genome sequence of Corynebacterium casei LMG S-19264T (=DSM 44701T), isolated from a smear-ripened cheese.</title>
        <authorList>
            <consortium name="US DOE Joint Genome Institute (JGI-PGF)"/>
            <person name="Walter F."/>
            <person name="Albersmeier A."/>
            <person name="Kalinowski J."/>
            <person name="Ruckert C."/>
        </authorList>
    </citation>
    <scope>NUCLEOTIDE SEQUENCE</scope>
    <source>
        <strain evidence="2">CGMCC 1.15322</strain>
    </source>
</reference>
<evidence type="ECO:0000313" key="3">
    <source>
        <dbReference type="Proteomes" id="UP000620596"/>
    </source>
</evidence>
<dbReference type="RefSeq" id="WP_188706705.1">
    <property type="nucleotide sequence ID" value="NZ_BMIG01000002.1"/>
</dbReference>
<feature type="domain" description="Beta-lactamase-related" evidence="1">
    <location>
        <begin position="115"/>
        <end position="398"/>
    </location>
</feature>
<dbReference type="Gene3D" id="3.40.710.10">
    <property type="entry name" value="DD-peptidase/beta-lactamase superfamily"/>
    <property type="match status" value="1"/>
</dbReference>
<evidence type="ECO:0000259" key="1">
    <source>
        <dbReference type="Pfam" id="PF00144"/>
    </source>
</evidence>
<gene>
    <name evidence="2" type="ORF">GCM10011496_07390</name>
</gene>
<protein>
    <recommendedName>
        <fullName evidence="1">Beta-lactamase-related domain-containing protein</fullName>
    </recommendedName>
</protein>
<dbReference type="InterPro" id="IPR050789">
    <property type="entry name" value="Diverse_Enzym_Activities"/>
</dbReference>
<organism evidence="2 3">
    <name type="scientific">Polaromonas eurypsychrophila</name>
    <dbReference type="NCBI Taxonomy" id="1614635"/>
    <lineage>
        <taxon>Bacteria</taxon>
        <taxon>Pseudomonadati</taxon>
        <taxon>Pseudomonadota</taxon>
        <taxon>Betaproteobacteria</taxon>
        <taxon>Burkholderiales</taxon>
        <taxon>Comamonadaceae</taxon>
        <taxon>Polaromonas</taxon>
    </lineage>
</organism>
<dbReference type="PANTHER" id="PTHR43283:SF14">
    <property type="entry name" value="BLL8153 PROTEIN"/>
    <property type="match status" value="1"/>
</dbReference>
<dbReference type="InterPro" id="IPR001466">
    <property type="entry name" value="Beta-lactam-related"/>
</dbReference>
<proteinExistence type="predicted"/>
<accession>A0A916WDU9</accession>
<dbReference type="Proteomes" id="UP000620596">
    <property type="component" value="Unassembled WGS sequence"/>
</dbReference>
<dbReference type="Pfam" id="PF00144">
    <property type="entry name" value="Beta-lactamase"/>
    <property type="match status" value="1"/>
</dbReference>
<dbReference type="PANTHER" id="PTHR43283">
    <property type="entry name" value="BETA-LACTAMASE-RELATED"/>
    <property type="match status" value="1"/>
</dbReference>
<name>A0A916WDU9_9BURK</name>
<keyword evidence="3" id="KW-1185">Reference proteome</keyword>
<dbReference type="AlphaFoldDB" id="A0A916WDU9"/>